<dbReference type="SUPFAM" id="SSF47459">
    <property type="entry name" value="HLH, helix-loop-helix DNA-binding domain"/>
    <property type="match status" value="1"/>
</dbReference>
<dbReference type="InterPro" id="IPR036638">
    <property type="entry name" value="HLH_DNA-bd_sf"/>
</dbReference>
<proteinExistence type="predicted"/>
<evidence type="ECO:0000256" key="5">
    <source>
        <dbReference type="ARBA" id="ARBA00023015"/>
    </source>
</evidence>
<feature type="domain" description="BHLH" evidence="10">
    <location>
        <begin position="138"/>
        <end position="190"/>
    </location>
</feature>
<feature type="region of interest" description="Disordered" evidence="9">
    <location>
        <begin position="64"/>
        <end position="84"/>
    </location>
</feature>
<evidence type="ECO:0000256" key="7">
    <source>
        <dbReference type="ARBA" id="ARBA00023163"/>
    </source>
</evidence>
<comment type="subunit">
    <text evidence="1">Efficient DNA binding requires dimerization with another bHLH protein.</text>
</comment>
<dbReference type="Ensembl" id="ENSSFOT00015017167.2">
    <property type="protein sequence ID" value="ENSSFOP00015016977.2"/>
    <property type="gene ID" value="ENSSFOG00015010925.2"/>
</dbReference>
<evidence type="ECO:0000256" key="9">
    <source>
        <dbReference type="SAM" id="MobiDB-lite"/>
    </source>
</evidence>
<dbReference type="GO" id="GO:0046983">
    <property type="term" value="F:protein dimerization activity"/>
    <property type="evidence" value="ECO:0007669"/>
    <property type="project" value="InterPro"/>
</dbReference>
<dbReference type="GO" id="GO:0045944">
    <property type="term" value="P:positive regulation of transcription by RNA polymerase II"/>
    <property type="evidence" value="ECO:0007669"/>
    <property type="project" value="TreeGrafter"/>
</dbReference>
<keyword evidence="6" id="KW-0238">DNA-binding</keyword>
<evidence type="ECO:0000259" key="10">
    <source>
        <dbReference type="PROSITE" id="PS50888"/>
    </source>
</evidence>
<evidence type="ECO:0000256" key="6">
    <source>
        <dbReference type="ARBA" id="ARBA00023125"/>
    </source>
</evidence>
<name>A0A8C9RQQ3_SCLFO</name>
<dbReference type="GO" id="GO:0000981">
    <property type="term" value="F:DNA-binding transcription factor activity, RNA polymerase II-specific"/>
    <property type="evidence" value="ECO:0007669"/>
    <property type="project" value="TreeGrafter"/>
</dbReference>
<dbReference type="GO" id="GO:0061564">
    <property type="term" value="P:axon development"/>
    <property type="evidence" value="ECO:0007669"/>
    <property type="project" value="TreeGrafter"/>
</dbReference>
<keyword evidence="12" id="KW-1185">Reference proteome</keyword>
<dbReference type="InterPro" id="IPR032656">
    <property type="entry name" value="Ngn3_bHLH"/>
</dbReference>
<keyword evidence="8" id="KW-0539">Nucleus</keyword>
<dbReference type="GO" id="GO:0070888">
    <property type="term" value="F:E-box binding"/>
    <property type="evidence" value="ECO:0007669"/>
    <property type="project" value="TreeGrafter"/>
</dbReference>
<evidence type="ECO:0000313" key="11">
    <source>
        <dbReference type="Ensembl" id="ENSSFOP00015016977.2"/>
    </source>
</evidence>
<organism evidence="11 12">
    <name type="scientific">Scleropages formosus</name>
    <name type="common">Asian bonytongue</name>
    <name type="synonym">Osteoglossum formosum</name>
    <dbReference type="NCBI Taxonomy" id="113540"/>
    <lineage>
        <taxon>Eukaryota</taxon>
        <taxon>Metazoa</taxon>
        <taxon>Chordata</taxon>
        <taxon>Craniata</taxon>
        <taxon>Vertebrata</taxon>
        <taxon>Euteleostomi</taxon>
        <taxon>Actinopterygii</taxon>
        <taxon>Neopterygii</taxon>
        <taxon>Teleostei</taxon>
        <taxon>Osteoglossocephala</taxon>
        <taxon>Osteoglossomorpha</taxon>
        <taxon>Osteoglossiformes</taxon>
        <taxon>Osteoglossidae</taxon>
        <taxon>Scleropages</taxon>
    </lineage>
</organism>
<dbReference type="Proteomes" id="UP000694397">
    <property type="component" value="Chromosome 4"/>
</dbReference>
<dbReference type="GeneTree" id="ENSGT00940000163077"/>
<evidence type="ECO:0000256" key="2">
    <source>
        <dbReference type="ARBA" id="ARBA00022473"/>
    </source>
</evidence>
<dbReference type="CDD" id="cd19718">
    <property type="entry name" value="bHLH_TS_NGN3_ATOH5"/>
    <property type="match status" value="1"/>
</dbReference>
<dbReference type="OrthoDB" id="5969565at2759"/>
<dbReference type="GO" id="GO:0005634">
    <property type="term" value="C:nucleus"/>
    <property type="evidence" value="ECO:0007669"/>
    <property type="project" value="TreeGrafter"/>
</dbReference>
<evidence type="ECO:0000313" key="12">
    <source>
        <dbReference type="Proteomes" id="UP000694397"/>
    </source>
</evidence>
<dbReference type="SMART" id="SM00353">
    <property type="entry name" value="HLH"/>
    <property type="match status" value="1"/>
</dbReference>
<evidence type="ECO:0000256" key="8">
    <source>
        <dbReference type="ARBA" id="ARBA00023242"/>
    </source>
</evidence>
<evidence type="ECO:0000256" key="4">
    <source>
        <dbReference type="ARBA" id="ARBA00022902"/>
    </source>
</evidence>
<keyword evidence="4" id="KW-0524">Neurogenesis</keyword>
<reference evidence="11 12" key="1">
    <citation type="submission" date="2019-04" db="EMBL/GenBank/DDBJ databases">
        <authorList>
            <consortium name="Wellcome Sanger Institute Data Sharing"/>
        </authorList>
    </citation>
    <scope>NUCLEOTIDE SEQUENCE [LARGE SCALE GENOMIC DNA]</scope>
</reference>
<keyword evidence="5" id="KW-0805">Transcription regulation</keyword>
<dbReference type="PROSITE" id="PS50888">
    <property type="entry name" value="BHLH"/>
    <property type="match status" value="1"/>
</dbReference>
<reference evidence="11" key="3">
    <citation type="submission" date="2025-09" db="UniProtKB">
        <authorList>
            <consortium name="Ensembl"/>
        </authorList>
    </citation>
    <scope>IDENTIFICATION</scope>
</reference>
<evidence type="ECO:0000256" key="3">
    <source>
        <dbReference type="ARBA" id="ARBA00022782"/>
    </source>
</evidence>
<dbReference type="InterPro" id="IPR011598">
    <property type="entry name" value="bHLH_dom"/>
</dbReference>
<reference evidence="11" key="2">
    <citation type="submission" date="2025-08" db="UniProtKB">
        <authorList>
            <consortium name="Ensembl"/>
        </authorList>
    </citation>
    <scope>IDENTIFICATION</scope>
</reference>
<keyword evidence="7" id="KW-0804">Transcription</keyword>
<sequence>MAPLYSYIYFIYIVHLRGCGGTVVQRVGPQSCYPVGLGFESRLGCLAADWRPVLGMSPPPPALRPVLPGRLRSPKGPTCSSESRNASAAEELGCEEHVEPNGAAARKVCRVRCATARRSKKARSRGKQETLHTKVRVNRRMKANDRERNRMHNLNSALDALRSVLPSLPDDAKLTKIETLRFAHNYIWALSETLRMEEHWGHQEMMRACFHLHGALDAECQCPPTFWTLDWDPEPFWSQSLDAKGPLGGGTIQPAEPWL</sequence>
<dbReference type="Gene3D" id="4.10.280.10">
    <property type="entry name" value="Helix-loop-helix DNA-binding domain"/>
    <property type="match status" value="1"/>
</dbReference>
<dbReference type="AlphaFoldDB" id="A0A8C9RQQ3"/>
<evidence type="ECO:0000256" key="1">
    <source>
        <dbReference type="ARBA" id="ARBA00011571"/>
    </source>
</evidence>
<dbReference type="InterPro" id="IPR050359">
    <property type="entry name" value="bHLH_transcription_factors"/>
</dbReference>
<dbReference type="Pfam" id="PF00010">
    <property type="entry name" value="HLH"/>
    <property type="match status" value="1"/>
</dbReference>
<accession>A0A8C9RQQ3</accession>
<keyword evidence="2" id="KW-0217">Developmental protein</keyword>
<keyword evidence="3" id="KW-0221">Differentiation</keyword>
<dbReference type="PANTHER" id="PTHR19290">
    <property type="entry name" value="BASIC HELIX-LOOP-HELIX PROTEIN NEUROGENIN-RELATED"/>
    <property type="match status" value="1"/>
</dbReference>
<dbReference type="FunFam" id="4.10.280.10:FF:000006">
    <property type="entry name" value="Neurogenic differentiation factor"/>
    <property type="match status" value="1"/>
</dbReference>
<protein>
    <submittedName>
        <fullName evidence="11">Neurogenin 3</fullName>
    </submittedName>
</protein>
<dbReference type="GO" id="GO:0007423">
    <property type="term" value="P:sensory organ development"/>
    <property type="evidence" value="ECO:0007669"/>
    <property type="project" value="TreeGrafter"/>
</dbReference>
<dbReference type="PANTHER" id="PTHR19290:SF163">
    <property type="entry name" value="BASIC HELIX-LOOP-HELIX NEURAL TRANSCRIPTION FACTOR TAP"/>
    <property type="match status" value="1"/>
</dbReference>